<feature type="domain" description="FAD-binding" evidence="1">
    <location>
        <begin position="10"/>
        <end position="161"/>
    </location>
</feature>
<dbReference type="SUPFAM" id="SSF54373">
    <property type="entry name" value="FAD-linked reductases, C-terminal domain"/>
    <property type="match status" value="1"/>
</dbReference>
<dbReference type="EMBL" id="LOXM01000207">
    <property type="protein sequence ID" value="KVG60637.1"/>
    <property type="molecule type" value="Genomic_DNA"/>
</dbReference>
<dbReference type="PANTHER" id="PTHR47469">
    <property type="entry name" value="MONOOXYGENASE-LIKE"/>
    <property type="match status" value="1"/>
</dbReference>
<dbReference type="Pfam" id="PF01494">
    <property type="entry name" value="FAD_binding_3"/>
    <property type="match status" value="1"/>
</dbReference>
<dbReference type="AlphaFoldDB" id="A0A103R3M6"/>
<protein>
    <recommendedName>
        <fullName evidence="5">FAD-binding domain-containing protein</fullName>
    </recommendedName>
</protein>
<evidence type="ECO:0000313" key="4">
    <source>
        <dbReference type="Proteomes" id="UP000064029"/>
    </source>
</evidence>
<dbReference type="InterPro" id="IPR054707">
    <property type="entry name" value="DhpH_subs-bd"/>
</dbReference>
<dbReference type="GO" id="GO:0071949">
    <property type="term" value="F:FAD binding"/>
    <property type="evidence" value="ECO:0007669"/>
    <property type="project" value="InterPro"/>
</dbReference>
<comment type="caution">
    <text evidence="3">The sequence shown here is derived from an EMBL/GenBank/DDBJ whole genome shotgun (WGS) entry which is preliminary data.</text>
</comment>
<reference evidence="3 4" key="1">
    <citation type="submission" date="2015-11" db="EMBL/GenBank/DDBJ databases">
        <title>Expanding the genomic diversity of Burkholderia species for the development of highly accurate diagnostics.</title>
        <authorList>
            <person name="Sahl J."/>
            <person name="Keim P."/>
            <person name="Wagner D."/>
        </authorList>
    </citation>
    <scope>NUCLEOTIDE SEQUENCE [LARGE SCALE GENOMIC DNA]</scope>
    <source>
        <strain evidence="3 4">MSMB2036</strain>
    </source>
</reference>
<dbReference type="InterPro" id="IPR053212">
    <property type="entry name" value="DHP_3-monooxygenase"/>
</dbReference>
<evidence type="ECO:0008006" key="5">
    <source>
        <dbReference type="Google" id="ProtNLM"/>
    </source>
</evidence>
<dbReference type="NCBIfam" id="NF005566">
    <property type="entry name" value="PRK07236.1"/>
    <property type="match status" value="1"/>
</dbReference>
<dbReference type="Proteomes" id="UP000064029">
    <property type="component" value="Unassembled WGS sequence"/>
</dbReference>
<dbReference type="OrthoDB" id="8591538at2"/>
<evidence type="ECO:0000313" key="3">
    <source>
        <dbReference type="EMBL" id="KVG60637.1"/>
    </source>
</evidence>
<organism evidence="3 4">
    <name type="scientific">Burkholderia ubonensis</name>
    <dbReference type="NCBI Taxonomy" id="101571"/>
    <lineage>
        <taxon>Bacteria</taxon>
        <taxon>Pseudomonadati</taxon>
        <taxon>Pseudomonadota</taxon>
        <taxon>Betaproteobacteria</taxon>
        <taxon>Burkholderiales</taxon>
        <taxon>Burkholderiaceae</taxon>
        <taxon>Burkholderia</taxon>
        <taxon>Burkholderia cepacia complex</taxon>
    </lineage>
</organism>
<gene>
    <name evidence="3" type="ORF">WJ33_32380</name>
</gene>
<dbReference type="PRINTS" id="PR00420">
    <property type="entry name" value="RNGMNOXGNASE"/>
</dbReference>
<dbReference type="InterPro" id="IPR036188">
    <property type="entry name" value="FAD/NAD-bd_sf"/>
</dbReference>
<name>A0A103R3M6_9BURK</name>
<dbReference type="PANTHER" id="PTHR47469:SF2">
    <property type="entry name" value="OS06G0597600 PROTEIN"/>
    <property type="match status" value="1"/>
</dbReference>
<evidence type="ECO:0000259" key="1">
    <source>
        <dbReference type="Pfam" id="PF01494"/>
    </source>
</evidence>
<dbReference type="RefSeq" id="WP_059755879.1">
    <property type="nucleotide sequence ID" value="NZ_CP013414.1"/>
</dbReference>
<dbReference type="InterPro" id="IPR002938">
    <property type="entry name" value="FAD-bd"/>
</dbReference>
<dbReference type="Pfam" id="PF22607">
    <property type="entry name" value="FAD_binding-like"/>
    <property type="match status" value="1"/>
</dbReference>
<sequence>MENVSGPRAVVIGGSVGGLFTATALRAAGWRVKVFEQSPHDLDSRGGGIVLQPPIVRAFAFGGVPVPRDAGVDSVDRIYVDEHDRIVQRLHMPQTQTAWNVIYTALKRALPAGVVHAGESFERFEQDGNRVIVRFASGRVEQADLLVGADGGRSSVRAQLVPDARPAYAGYVAWRGLVDERELADSVLRVLRERFTFQQGDAHLFLTYLVPGRDGAVEPGERRVNWVWYRRLAPDRLPTLFLAQDGAQRDGSLPPGAMRDDNRLELVNAGRRMLAPTLAALVDATRAPFAQAIQDLAVDRMVFDRAVLLGDAACLVRPHTAAGVAKAAENAVDLAEALQDVTRGTAIDVALSRWEARQLAANASLSERGVSLGDRIMGSA</sequence>
<proteinExistence type="predicted"/>
<feature type="domain" description="2,6-dihydroxypyridine 3-monooxygenase substrate binding" evidence="2">
    <location>
        <begin position="168"/>
        <end position="295"/>
    </location>
</feature>
<accession>A0A103R3M6</accession>
<dbReference type="SUPFAM" id="SSF51905">
    <property type="entry name" value="FAD/NAD(P)-binding domain"/>
    <property type="match status" value="1"/>
</dbReference>
<dbReference type="Gene3D" id="3.50.50.60">
    <property type="entry name" value="FAD/NAD(P)-binding domain"/>
    <property type="match status" value="2"/>
</dbReference>
<evidence type="ECO:0000259" key="2">
    <source>
        <dbReference type="Pfam" id="PF22607"/>
    </source>
</evidence>